<accession>A0A2T0FN14</accession>
<keyword evidence="4" id="KW-0029">Amino-acid transport</keyword>
<dbReference type="RefSeq" id="XP_024666319.1">
    <property type="nucleotide sequence ID" value="XM_024810551.1"/>
</dbReference>
<feature type="transmembrane region" description="Helical" evidence="8">
    <location>
        <begin position="83"/>
        <end position="104"/>
    </location>
</feature>
<feature type="transmembrane region" description="Helical" evidence="8">
    <location>
        <begin position="434"/>
        <end position="453"/>
    </location>
</feature>
<evidence type="ECO:0000313" key="11">
    <source>
        <dbReference type="Proteomes" id="UP000238350"/>
    </source>
</evidence>
<keyword evidence="2" id="KW-0813">Transport</keyword>
<evidence type="ECO:0000256" key="2">
    <source>
        <dbReference type="ARBA" id="ARBA00022448"/>
    </source>
</evidence>
<feature type="transmembrane region" description="Helical" evidence="8">
    <location>
        <begin position="222"/>
        <end position="243"/>
    </location>
</feature>
<dbReference type="InterPro" id="IPR050524">
    <property type="entry name" value="APC_YAT"/>
</dbReference>
<organism evidence="10 11">
    <name type="scientific">Wickerhamiella sorbophila</name>
    <dbReference type="NCBI Taxonomy" id="45607"/>
    <lineage>
        <taxon>Eukaryota</taxon>
        <taxon>Fungi</taxon>
        <taxon>Dikarya</taxon>
        <taxon>Ascomycota</taxon>
        <taxon>Saccharomycotina</taxon>
        <taxon>Dipodascomycetes</taxon>
        <taxon>Dipodascales</taxon>
        <taxon>Trichomonascaceae</taxon>
        <taxon>Wickerhamiella</taxon>
    </lineage>
</organism>
<keyword evidence="11" id="KW-1185">Reference proteome</keyword>
<comment type="subcellular location">
    <subcellularLocation>
        <location evidence="1">Membrane</location>
        <topology evidence="1">Multi-pass membrane protein</topology>
    </subcellularLocation>
</comment>
<evidence type="ECO:0000256" key="7">
    <source>
        <dbReference type="SAM" id="MobiDB-lite"/>
    </source>
</evidence>
<feature type="transmembrane region" description="Helical" evidence="8">
    <location>
        <begin position="154"/>
        <end position="184"/>
    </location>
</feature>
<feature type="transmembrane region" description="Helical" evidence="8">
    <location>
        <begin position="357"/>
        <end position="377"/>
    </location>
</feature>
<proteinExistence type="predicted"/>
<gene>
    <name evidence="10" type="ORF">B9G98_03994</name>
</gene>
<feature type="transmembrane region" description="Helical" evidence="8">
    <location>
        <begin position="110"/>
        <end position="133"/>
    </location>
</feature>
<keyword evidence="6 8" id="KW-0472">Membrane</keyword>
<dbReference type="FunFam" id="1.20.1740.10:FF:000001">
    <property type="entry name" value="Amino acid permease"/>
    <property type="match status" value="1"/>
</dbReference>
<evidence type="ECO:0000256" key="1">
    <source>
        <dbReference type="ARBA" id="ARBA00004141"/>
    </source>
</evidence>
<dbReference type="Gene3D" id="1.20.1740.10">
    <property type="entry name" value="Amino acid/polyamine transporter I"/>
    <property type="match status" value="1"/>
</dbReference>
<dbReference type="Pfam" id="PF00324">
    <property type="entry name" value="AA_permease"/>
    <property type="match status" value="1"/>
</dbReference>
<feature type="transmembrane region" description="Helical" evidence="8">
    <location>
        <begin position="404"/>
        <end position="422"/>
    </location>
</feature>
<feature type="transmembrane region" description="Helical" evidence="8">
    <location>
        <begin position="474"/>
        <end position="498"/>
    </location>
</feature>
<evidence type="ECO:0000256" key="6">
    <source>
        <dbReference type="ARBA" id="ARBA00023136"/>
    </source>
</evidence>
<evidence type="ECO:0000256" key="5">
    <source>
        <dbReference type="ARBA" id="ARBA00022989"/>
    </source>
</evidence>
<feature type="transmembrane region" description="Helical" evidence="8">
    <location>
        <begin position="263"/>
        <end position="283"/>
    </location>
</feature>
<dbReference type="PANTHER" id="PTHR43341:SF1">
    <property type="entry name" value="GENERAL AMINO-ACID PERMEASE GAP1"/>
    <property type="match status" value="1"/>
</dbReference>
<dbReference type="EMBL" id="NDIQ01000022">
    <property type="protein sequence ID" value="PRT56374.1"/>
    <property type="molecule type" value="Genomic_DNA"/>
</dbReference>
<name>A0A2T0FN14_9ASCO</name>
<protein>
    <submittedName>
        <fullName evidence="10">Cationic amino acid transporter 1</fullName>
    </submittedName>
</protein>
<reference evidence="10 11" key="1">
    <citation type="submission" date="2017-04" db="EMBL/GenBank/DDBJ databases">
        <title>Genome sequencing of [Candida] sorbophila.</title>
        <authorList>
            <person name="Ahn J.O."/>
        </authorList>
    </citation>
    <scope>NUCLEOTIDE SEQUENCE [LARGE SCALE GENOMIC DNA]</scope>
    <source>
        <strain evidence="10 11">DS02</strain>
    </source>
</reference>
<dbReference type="OrthoDB" id="3900342at2759"/>
<dbReference type="GeneID" id="36517742"/>
<evidence type="ECO:0000313" key="10">
    <source>
        <dbReference type="EMBL" id="PRT56374.1"/>
    </source>
</evidence>
<evidence type="ECO:0000259" key="9">
    <source>
        <dbReference type="Pfam" id="PF00324"/>
    </source>
</evidence>
<dbReference type="GO" id="GO:0016020">
    <property type="term" value="C:membrane"/>
    <property type="evidence" value="ECO:0007669"/>
    <property type="project" value="UniProtKB-SubCell"/>
</dbReference>
<dbReference type="PIRSF" id="PIRSF006060">
    <property type="entry name" value="AA_transporter"/>
    <property type="match status" value="1"/>
</dbReference>
<evidence type="ECO:0000256" key="3">
    <source>
        <dbReference type="ARBA" id="ARBA00022692"/>
    </source>
</evidence>
<feature type="transmembrane region" description="Helical" evidence="8">
    <location>
        <begin position="510"/>
        <end position="530"/>
    </location>
</feature>
<dbReference type="InterPro" id="IPR004841">
    <property type="entry name" value="AA-permease/SLC12A_dom"/>
</dbReference>
<comment type="caution">
    <text evidence="10">The sequence shown here is derived from an EMBL/GenBank/DDBJ whole genome shotgun (WGS) entry which is preliminary data.</text>
</comment>
<keyword evidence="3 8" id="KW-0812">Transmembrane</keyword>
<sequence>MSELEKGNSGLGGSSFDSGYLTNETAPTKRTTKQTVKKFFSDFKPNDLQDVGFDTTGLTEKEIRFEMIKNEGSGKAKLTTRHAIVSSLAGAVGTGLFIGMGNSLKSGGPGAVLIGFAITGITVLCFMGSLGELGVRYRSASFTTYVSRFIDESWGFACAWMYALCWLIVMPIELITSSIVIRYWHEDNNAAAKVNPVAWVSIFYVCIIVITFFGVKGYGEAEFVFSSIKVLAAIGFIIFGIVIDAGGGPNHKYIGAKLFDNPGSFASGFKGVALGIVNSAFAYGGTEISGLAAASSNAPHRAFPAVVKSVVWRICLFFITLTLMVCLLVPYTEEGLGVTSPFVIAINNAGVRGLPSVFNAVIIISVFSVANAATFAASRVISTLAVDGHAPAVFATTDRRGRPTAALILTILFGGLSFLAAYEDYGQVFDWMYAFVSLSFLYLWASISISLIRHRIALKRDGIPLSSLLYRSPFGIPGAIIGFGATSTIIAFQLWLAIVPLHQSPDPQAFFKQMLSLPVAIFLFVAHKLWTRKAPVWSKDLDVTSGLRTYDMELVATEDAIHSEKMRKNLMYRIYHIFC</sequence>
<evidence type="ECO:0000256" key="8">
    <source>
        <dbReference type="SAM" id="Phobius"/>
    </source>
</evidence>
<feature type="transmembrane region" description="Helical" evidence="8">
    <location>
        <begin position="196"/>
        <end position="215"/>
    </location>
</feature>
<feature type="region of interest" description="Disordered" evidence="7">
    <location>
        <begin position="1"/>
        <end position="28"/>
    </location>
</feature>
<dbReference type="AlphaFoldDB" id="A0A2T0FN14"/>
<feature type="compositionally biased region" description="Polar residues" evidence="7">
    <location>
        <begin position="15"/>
        <end position="28"/>
    </location>
</feature>
<keyword evidence="5 8" id="KW-1133">Transmembrane helix</keyword>
<dbReference type="Proteomes" id="UP000238350">
    <property type="component" value="Unassembled WGS sequence"/>
</dbReference>
<feature type="transmembrane region" description="Helical" evidence="8">
    <location>
        <begin position="310"/>
        <end position="331"/>
    </location>
</feature>
<dbReference type="STRING" id="45607.A0A2T0FN14"/>
<feature type="domain" description="Amino acid permease/ SLC12A" evidence="9">
    <location>
        <begin position="82"/>
        <end position="535"/>
    </location>
</feature>
<evidence type="ECO:0000256" key="4">
    <source>
        <dbReference type="ARBA" id="ARBA00022970"/>
    </source>
</evidence>
<dbReference type="PANTHER" id="PTHR43341">
    <property type="entry name" value="AMINO ACID PERMEASE"/>
    <property type="match status" value="1"/>
</dbReference>
<dbReference type="GO" id="GO:0015171">
    <property type="term" value="F:amino acid transmembrane transporter activity"/>
    <property type="evidence" value="ECO:0007669"/>
    <property type="project" value="TreeGrafter"/>
</dbReference>